<dbReference type="EMBL" id="LT934112">
    <property type="protein sequence ID" value="VAH23678.1"/>
    <property type="molecule type" value="Genomic_DNA"/>
</dbReference>
<dbReference type="Proteomes" id="UP000324705">
    <property type="component" value="Chromosome 1B"/>
</dbReference>
<accession>A0A9R0R678</accession>
<dbReference type="Gramene" id="TRITD1Bv1G223620.1">
    <property type="protein sequence ID" value="TRITD1Bv1G223620.1"/>
    <property type="gene ID" value="TRITD1Bv1G223620"/>
</dbReference>
<keyword evidence="2" id="KW-1185">Reference proteome</keyword>
<dbReference type="AlphaFoldDB" id="A0A9R0R678"/>
<name>A0A9R0R678_TRITD</name>
<proteinExistence type="predicted"/>
<organism evidence="1 2">
    <name type="scientific">Triticum turgidum subsp. durum</name>
    <name type="common">Durum wheat</name>
    <name type="synonym">Triticum durum</name>
    <dbReference type="NCBI Taxonomy" id="4567"/>
    <lineage>
        <taxon>Eukaryota</taxon>
        <taxon>Viridiplantae</taxon>
        <taxon>Streptophyta</taxon>
        <taxon>Embryophyta</taxon>
        <taxon>Tracheophyta</taxon>
        <taxon>Spermatophyta</taxon>
        <taxon>Magnoliopsida</taxon>
        <taxon>Liliopsida</taxon>
        <taxon>Poales</taxon>
        <taxon>Poaceae</taxon>
        <taxon>BOP clade</taxon>
        <taxon>Pooideae</taxon>
        <taxon>Triticodae</taxon>
        <taxon>Triticeae</taxon>
        <taxon>Triticinae</taxon>
        <taxon>Triticum</taxon>
    </lineage>
</organism>
<gene>
    <name evidence="1" type="ORF">TRITD_1Bv1G223620</name>
</gene>
<evidence type="ECO:0000313" key="2">
    <source>
        <dbReference type="Proteomes" id="UP000324705"/>
    </source>
</evidence>
<protein>
    <submittedName>
        <fullName evidence="1">Uncharacterized protein</fullName>
    </submittedName>
</protein>
<evidence type="ECO:0000313" key="1">
    <source>
        <dbReference type="EMBL" id="VAH23678.1"/>
    </source>
</evidence>
<sequence length="183" mass="20525">MPRFILESLGCLMRSCSSARRCKAQLRRGSSPVGWHSGATPARTEYCLGYNLPRNSVHMKEKKGIQYLALTLGAWATARTSTYRLQVPSFPAKEDFCYSFRVLSCTIMYAHRSIQKIRSRPSLPGPPAPRRAASGLPQVHLSCRLPGGRNWKWMTKEKVHSGGQTLKWEAELASPNDDGFDLK</sequence>
<reference evidence="1 2" key="1">
    <citation type="submission" date="2017-09" db="EMBL/GenBank/DDBJ databases">
        <authorList>
            <consortium name="International Durum Wheat Genome Sequencing Consortium (IDWGSC)"/>
            <person name="Milanesi L."/>
        </authorList>
    </citation>
    <scope>NUCLEOTIDE SEQUENCE [LARGE SCALE GENOMIC DNA]</scope>
    <source>
        <strain evidence="2">cv. Svevo</strain>
    </source>
</reference>